<gene>
    <name evidence="3" type="ORF">PPL_08296</name>
</gene>
<dbReference type="InterPro" id="IPR000315">
    <property type="entry name" value="Znf_B-box"/>
</dbReference>
<proteinExistence type="predicted"/>
<keyword evidence="1" id="KW-0862">Zinc</keyword>
<accession>D3BHT2</accession>
<name>D3BHT2_HETP5</name>
<organism evidence="3 4">
    <name type="scientific">Heterostelium pallidum (strain ATCC 26659 / Pp 5 / PN500)</name>
    <name type="common">Cellular slime mold</name>
    <name type="synonym">Polysphondylium pallidum</name>
    <dbReference type="NCBI Taxonomy" id="670386"/>
    <lineage>
        <taxon>Eukaryota</taxon>
        <taxon>Amoebozoa</taxon>
        <taxon>Evosea</taxon>
        <taxon>Eumycetozoa</taxon>
        <taxon>Dictyostelia</taxon>
        <taxon>Acytosteliales</taxon>
        <taxon>Acytosteliaceae</taxon>
        <taxon>Heterostelium</taxon>
    </lineage>
</organism>
<dbReference type="InterPro" id="IPR015915">
    <property type="entry name" value="Kelch-typ_b-propeller"/>
</dbReference>
<dbReference type="FunCoup" id="D3BHT2">
    <property type="interactions" value="151"/>
</dbReference>
<evidence type="ECO:0000256" key="1">
    <source>
        <dbReference type="PROSITE-ProRule" id="PRU00024"/>
    </source>
</evidence>
<dbReference type="GeneID" id="31363776"/>
<evidence type="ECO:0000313" key="4">
    <source>
        <dbReference type="Proteomes" id="UP000001396"/>
    </source>
</evidence>
<dbReference type="RefSeq" id="XP_020430956.1">
    <property type="nucleotide sequence ID" value="XM_020579117.1"/>
</dbReference>
<evidence type="ECO:0000259" key="2">
    <source>
        <dbReference type="PROSITE" id="PS50119"/>
    </source>
</evidence>
<dbReference type="Proteomes" id="UP000001396">
    <property type="component" value="Unassembled WGS sequence"/>
</dbReference>
<dbReference type="EMBL" id="ADBJ01000037">
    <property type="protein sequence ID" value="EFA78832.1"/>
    <property type="molecule type" value="Genomic_DNA"/>
</dbReference>
<dbReference type="PROSITE" id="PS50119">
    <property type="entry name" value="ZF_BBOX"/>
    <property type="match status" value="1"/>
</dbReference>
<protein>
    <recommendedName>
        <fullName evidence="2">B box-type domain-containing protein</fullName>
    </recommendedName>
</protein>
<keyword evidence="1" id="KW-0479">Metal-binding</keyword>
<dbReference type="AlphaFoldDB" id="D3BHT2"/>
<dbReference type="InParanoid" id="D3BHT2"/>
<keyword evidence="4" id="KW-1185">Reference proteome</keyword>
<comment type="caution">
    <text evidence="3">The sequence shown here is derived from an EMBL/GenBank/DDBJ whole genome shotgun (WGS) entry which is preliminary data.</text>
</comment>
<dbReference type="SUPFAM" id="SSF117281">
    <property type="entry name" value="Kelch motif"/>
    <property type="match status" value="1"/>
</dbReference>
<dbReference type="GO" id="GO:0008270">
    <property type="term" value="F:zinc ion binding"/>
    <property type="evidence" value="ECO:0007669"/>
    <property type="project" value="UniProtKB-KW"/>
</dbReference>
<keyword evidence="1" id="KW-0863">Zinc-finger</keyword>
<feature type="domain" description="B box-type" evidence="2">
    <location>
        <begin position="1"/>
        <end position="38"/>
    </location>
</feature>
<evidence type="ECO:0000313" key="3">
    <source>
        <dbReference type="EMBL" id="EFA78832.1"/>
    </source>
</evidence>
<reference evidence="3 4" key="1">
    <citation type="journal article" date="2011" name="Genome Res.">
        <title>Phylogeny-wide analysis of social amoeba genomes highlights ancient origins for complex intercellular communication.</title>
        <authorList>
            <person name="Heidel A.J."/>
            <person name="Lawal H.M."/>
            <person name="Felder M."/>
            <person name="Schilde C."/>
            <person name="Helps N.R."/>
            <person name="Tunggal B."/>
            <person name="Rivero F."/>
            <person name="John U."/>
            <person name="Schleicher M."/>
            <person name="Eichinger L."/>
            <person name="Platzer M."/>
            <person name="Noegel A.A."/>
            <person name="Schaap P."/>
            <person name="Gloeckner G."/>
        </authorList>
    </citation>
    <scope>NUCLEOTIDE SEQUENCE [LARGE SCALE GENOMIC DNA]</scope>
    <source>
        <strain evidence="4">ATCC 26659 / Pp 5 / PN500</strain>
    </source>
</reference>
<dbReference type="Gene3D" id="2.120.10.80">
    <property type="entry name" value="Kelch-type beta propeller"/>
    <property type="match status" value="1"/>
</dbReference>
<sequence>MNICSNHKRTYELICCDCNVLMCSACTPQHRLHLFYHIDGIKSEINSSNNNNNNSNNSSNIPSLLDIQSNIKTTFDSLRSAVKEYQQLQQTEDEISNRFKDLHEFLVLEEHKLKKPIIDNKEHLEQQIKSQTTIMKSLNLMNHQLNNLISDDTDNIQQDQSTKTTTSSLSADTTDCYQISTIMTSISQSSSHNEFIQNNNTLFNLNDNRYSINKIDDHSLLNVILEHNNTLKSNNHNNIKHNQPQQYQLITNDQQLNQIKSQLQSTFKLVSQQQQQQQPKKQSYILSTDTTGKISVIDITDHNNIHFTQQDIPTFNSTLYYYCCTIVGNHFYKFGSTGMGRVLKYFRYSIDNQTFDEIKMKGIEGCCAVSVCYDGKDHIYLMDGFNKPILHIYRFNINSSTFEEYSTANISSQYYHHLTFHFNNCIYSFIPDAKKIVKFDIKTKKTVEFDLPIESQYLQQRAACTDGKGYLFFLSDTRFQQINIETNEITNLDRSTAVIANMKMNCHNLIYHQSNDQKRYIYSLQGKDKNFRYSFEHNKWESILQNDQSNRIHCANTLFHI</sequence>
<dbReference type="SUPFAM" id="SSF57845">
    <property type="entry name" value="B-box zinc-binding domain"/>
    <property type="match status" value="1"/>
</dbReference>